<evidence type="ECO:0000313" key="1">
    <source>
        <dbReference type="EMBL" id="KAI4828630.1"/>
    </source>
</evidence>
<keyword evidence="2" id="KW-1185">Reference proteome</keyword>
<sequence length="60" mass="6959">MPTCQLCMVKSHRISSFIKYSKLRHLHRKSTSSEHIIQGGIICIEVPGTFMQMSLVFFFQ</sequence>
<proteinExistence type="predicted"/>
<evidence type="ECO:0000313" key="2">
    <source>
        <dbReference type="Proteomes" id="UP001057452"/>
    </source>
</evidence>
<gene>
    <name evidence="1" type="ORF">KUCAC02_022710</name>
</gene>
<name>A0ACB9XMW0_CHAAC</name>
<protein>
    <submittedName>
        <fullName evidence="1">Uncharacterized protein</fullName>
    </submittedName>
</protein>
<organism evidence="1 2">
    <name type="scientific">Chaenocephalus aceratus</name>
    <name type="common">Blackfin icefish</name>
    <name type="synonym">Chaenichthys aceratus</name>
    <dbReference type="NCBI Taxonomy" id="36190"/>
    <lineage>
        <taxon>Eukaryota</taxon>
        <taxon>Metazoa</taxon>
        <taxon>Chordata</taxon>
        <taxon>Craniata</taxon>
        <taxon>Vertebrata</taxon>
        <taxon>Euteleostomi</taxon>
        <taxon>Actinopterygii</taxon>
        <taxon>Neopterygii</taxon>
        <taxon>Teleostei</taxon>
        <taxon>Neoteleostei</taxon>
        <taxon>Acanthomorphata</taxon>
        <taxon>Eupercaria</taxon>
        <taxon>Perciformes</taxon>
        <taxon>Notothenioidei</taxon>
        <taxon>Channichthyidae</taxon>
        <taxon>Chaenocephalus</taxon>
    </lineage>
</organism>
<accession>A0ACB9XMW0</accession>
<dbReference type="EMBL" id="CM043788">
    <property type="protein sequence ID" value="KAI4828630.1"/>
    <property type="molecule type" value="Genomic_DNA"/>
</dbReference>
<reference evidence="1" key="1">
    <citation type="submission" date="2022-05" db="EMBL/GenBank/DDBJ databases">
        <title>Chromosome-level genome of Chaenocephalus aceratus.</title>
        <authorList>
            <person name="Park H."/>
        </authorList>
    </citation>
    <scope>NUCLEOTIDE SEQUENCE</scope>
    <source>
        <strain evidence="1">KU_202001</strain>
    </source>
</reference>
<comment type="caution">
    <text evidence="1">The sequence shown here is derived from an EMBL/GenBank/DDBJ whole genome shotgun (WGS) entry which is preliminary data.</text>
</comment>
<dbReference type="Proteomes" id="UP001057452">
    <property type="component" value="Chromosome 4"/>
</dbReference>